<dbReference type="PATRIC" id="fig|1423815.3.peg.573"/>
<evidence type="ECO:0000259" key="1">
    <source>
        <dbReference type="Pfam" id="PF04542"/>
    </source>
</evidence>
<sequence length="190" mass="22363">MNIRIEHDLITRVRDYNDSDALQQLVRKYQPMVDRMFKMYWLNGYDRNDWYQESYIVCYETCQRFDGSHGSRFANFFKMRFNNHIISLIRAQRAVKRQANNGACSYEDLVASGDSVLDFFKRPAPSVVDLVTHFEILIEDLSDLELAAFRIILGDLTDEEVYQIHGCDEQQLMRASSRCKAKLRKKLSKV</sequence>
<gene>
    <name evidence="2" type="ORF">FC27_GL000565</name>
</gene>
<keyword evidence="2" id="KW-0804">Transcription</keyword>
<accession>A0A0R1SKM2</accession>
<dbReference type="Proteomes" id="UP000051647">
    <property type="component" value="Unassembled WGS sequence"/>
</dbReference>
<evidence type="ECO:0000313" key="2">
    <source>
        <dbReference type="EMBL" id="KRL66424.1"/>
    </source>
</evidence>
<dbReference type="GO" id="GO:0000428">
    <property type="term" value="C:DNA-directed RNA polymerase complex"/>
    <property type="evidence" value="ECO:0007669"/>
    <property type="project" value="UniProtKB-KW"/>
</dbReference>
<name>A0A0R1SKM2_9LACO</name>
<dbReference type="InterPro" id="IPR014284">
    <property type="entry name" value="RNA_pol_sigma-70_dom"/>
</dbReference>
<keyword evidence="3" id="KW-1185">Reference proteome</keyword>
<evidence type="ECO:0000313" key="3">
    <source>
        <dbReference type="Proteomes" id="UP000051647"/>
    </source>
</evidence>
<dbReference type="AlphaFoldDB" id="A0A0R1SKM2"/>
<comment type="caution">
    <text evidence="2">The sequence shown here is derived from an EMBL/GenBank/DDBJ whole genome shotgun (WGS) entry which is preliminary data.</text>
</comment>
<organism evidence="2 3">
    <name type="scientific">Companilactobacillus versmoldensis DSM 14857 = KCTC 3814</name>
    <dbReference type="NCBI Taxonomy" id="1423815"/>
    <lineage>
        <taxon>Bacteria</taxon>
        <taxon>Bacillati</taxon>
        <taxon>Bacillota</taxon>
        <taxon>Bacilli</taxon>
        <taxon>Lactobacillales</taxon>
        <taxon>Lactobacillaceae</taxon>
        <taxon>Companilactobacillus</taxon>
    </lineage>
</organism>
<dbReference type="InterPro" id="IPR007627">
    <property type="entry name" value="RNA_pol_sigma70_r2"/>
</dbReference>
<proteinExistence type="predicted"/>
<reference evidence="2 3" key="1">
    <citation type="journal article" date="2015" name="Genome Announc.">
        <title>Expanding the biotechnology potential of lactobacilli through comparative genomics of 213 strains and associated genera.</title>
        <authorList>
            <person name="Sun Z."/>
            <person name="Harris H.M."/>
            <person name="McCann A."/>
            <person name="Guo C."/>
            <person name="Argimon S."/>
            <person name="Zhang W."/>
            <person name="Yang X."/>
            <person name="Jeffery I.B."/>
            <person name="Cooney J.C."/>
            <person name="Kagawa T.F."/>
            <person name="Liu W."/>
            <person name="Song Y."/>
            <person name="Salvetti E."/>
            <person name="Wrobel A."/>
            <person name="Rasinkangas P."/>
            <person name="Parkhill J."/>
            <person name="Rea M.C."/>
            <person name="O'Sullivan O."/>
            <person name="Ritari J."/>
            <person name="Douillard F.P."/>
            <person name="Paul Ross R."/>
            <person name="Yang R."/>
            <person name="Briner A.E."/>
            <person name="Felis G.E."/>
            <person name="de Vos W.M."/>
            <person name="Barrangou R."/>
            <person name="Klaenhammer T.R."/>
            <person name="Caufield P.W."/>
            <person name="Cui Y."/>
            <person name="Zhang H."/>
            <person name="O'Toole P.W."/>
        </authorList>
    </citation>
    <scope>NUCLEOTIDE SEQUENCE [LARGE SCALE GENOMIC DNA]</scope>
    <source>
        <strain evidence="2 3">DSM 14857</strain>
    </source>
</reference>
<protein>
    <submittedName>
        <fullName evidence="2">DNA-directed RNA polymerase sigma factor</fullName>
    </submittedName>
</protein>
<dbReference type="GO" id="GO:0003700">
    <property type="term" value="F:DNA-binding transcription factor activity"/>
    <property type="evidence" value="ECO:0007669"/>
    <property type="project" value="InterPro"/>
</dbReference>
<dbReference type="SUPFAM" id="SSF88946">
    <property type="entry name" value="Sigma2 domain of RNA polymerase sigma factors"/>
    <property type="match status" value="1"/>
</dbReference>
<dbReference type="InterPro" id="IPR013325">
    <property type="entry name" value="RNA_pol_sigma_r2"/>
</dbReference>
<dbReference type="STRING" id="1423815.FC27_GL000565"/>
<dbReference type="GO" id="GO:0006352">
    <property type="term" value="P:DNA-templated transcription initiation"/>
    <property type="evidence" value="ECO:0007669"/>
    <property type="project" value="InterPro"/>
</dbReference>
<dbReference type="EMBL" id="AZFA01000014">
    <property type="protein sequence ID" value="KRL66424.1"/>
    <property type="molecule type" value="Genomic_DNA"/>
</dbReference>
<keyword evidence="2" id="KW-0240">DNA-directed RNA polymerase</keyword>
<dbReference type="NCBIfam" id="TIGR02937">
    <property type="entry name" value="sigma70-ECF"/>
    <property type="match status" value="1"/>
</dbReference>
<dbReference type="Pfam" id="PF04542">
    <property type="entry name" value="Sigma70_r2"/>
    <property type="match status" value="1"/>
</dbReference>
<feature type="domain" description="RNA polymerase sigma-70 region 2" evidence="1">
    <location>
        <begin position="25"/>
        <end position="93"/>
    </location>
</feature>
<dbReference type="Gene3D" id="1.10.1740.10">
    <property type="match status" value="1"/>
</dbReference>
<dbReference type="eggNOG" id="COG1595">
    <property type="taxonomic scope" value="Bacteria"/>
</dbReference>